<reference evidence="2 3" key="1">
    <citation type="submission" date="2024-09" db="EMBL/GenBank/DDBJ databases">
        <authorList>
            <person name="Lee S.D."/>
        </authorList>
    </citation>
    <scope>NUCLEOTIDE SEQUENCE [LARGE SCALE GENOMIC DNA]</scope>
    <source>
        <strain evidence="2 3">N1-5</strain>
    </source>
</reference>
<accession>A0ABV6UU45</accession>
<protein>
    <submittedName>
        <fullName evidence="2">DUF6879 family protein</fullName>
    </submittedName>
</protein>
<dbReference type="Proteomes" id="UP001592528">
    <property type="component" value="Unassembled WGS sequence"/>
</dbReference>
<evidence type="ECO:0000313" key="3">
    <source>
        <dbReference type="Proteomes" id="UP001592528"/>
    </source>
</evidence>
<comment type="caution">
    <text evidence="2">The sequence shown here is derived from an EMBL/GenBank/DDBJ whole genome shotgun (WGS) entry which is preliminary data.</text>
</comment>
<name>A0ABV6UU45_9ACTN</name>
<proteinExistence type="predicted"/>
<dbReference type="Pfam" id="PF21806">
    <property type="entry name" value="DUF6879"/>
    <property type="match status" value="1"/>
</dbReference>
<dbReference type="RefSeq" id="WP_157623924.1">
    <property type="nucleotide sequence ID" value="NZ_JBHEZZ010000018.1"/>
</dbReference>
<feature type="domain" description="DUF6879" evidence="1">
    <location>
        <begin position="9"/>
        <end position="178"/>
    </location>
</feature>
<evidence type="ECO:0000313" key="2">
    <source>
        <dbReference type="EMBL" id="MFC1404995.1"/>
    </source>
</evidence>
<dbReference type="EMBL" id="JBHEZZ010000018">
    <property type="protein sequence ID" value="MFC1404995.1"/>
    <property type="molecule type" value="Genomic_DNA"/>
</dbReference>
<sequence length="195" mass="21931">MDIPTYFAEFDEAFWRIGSAGFWKLECRQVYQETGSASWEAFCRGDWTAALRLLDEQQPELEAYFDRISASGFRHHRVRIVEEPVTPYLQWEMHLLQAKDRYGEGVSVLTTDRLAALGVTLPLPDVVVLGREVAYQVHYTDQGQLLGATRHTARAAVDGARAFIQRLHGSGEPLASYFPRAIAGLRPPNQPQPGA</sequence>
<evidence type="ECO:0000259" key="1">
    <source>
        <dbReference type="Pfam" id="PF21806"/>
    </source>
</evidence>
<organism evidence="2 3">
    <name type="scientific">Streptacidiphilus cavernicola</name>
    <dbReference type="NCBI Taxonomy" id="3342716"/>
    <lineage>
        <taxon>Bacteria</taxon>
        <taxon>Bacillati</taxon>
        <taxon>Actinomycetota</taxon>
        <taxon>Actinomycetes</taxon>
        <taxon>Kitasatosporales</taxon>
        <taxon>Streptomycetaceae</taxon>
        <taxon>Streptacidiphilus</taxon>
    </lineage>
</organism>
<dbReference type="InterPro" id="IPR049244">
    <property type="entry name" value="DUF6879"/>
</dbReference>
<gene>
    <name evidence="2" type="ORF">ACEZDJ_27300</name>
</gene>
<keyword evidence="3" id="KW-1185">Reference proteome</keyword>